<sequence>MQHKAIVNPFVPNQKVSGVIVDGRISKETMNNFAQMGIHIVKTPYCRDLYPEIAGHPDILLHPVTKKDFIVAPNIFTYMKKILLPLGYNVICGEKVLSRNYPDNIAYNVARISKYALHHTKFTDPVLRNLLEENEITLIHVKQGYSKCSVCVVTDQAIITADRGIAKAVEKLGIEVLLITPGYIALPDMEYGFIGGSTGFIDKNKLAFYGNIYNHPDCKRIIDFLLAFDVEPICLGNGVLKDFGSIIPLIQMVV</sequence>
<dbReference type="OrthoDB" id="1753686at2"/>
<protein>
    <recommendedName>
        <fullName evidence="1">DUF6873 domain-containing protein</fullName>
    </recommendedName>
</protein>
<feature type="domain" description="DUF6873" evidence="1">
    <location>
        <begin position="20"/>
        <end position="247"/>
    </location>
</feature>
<gene>
    <name evidence="2" type="ORF">SAMN02745975_02778</name>
</gene>
<dbReference type="Pfam" id="PF21778">
    <property type="entry name" value="DUF6873"/>
    <property type="match status" value="1"/>
</dbReference>
<evidence type="ECO:0000313" key="3">
    <source>
        <dbReference type="Proteomes" id="UP000184536"/>
    </source>
</evidence>
<dbReference type="AlphaFoldDB" id="A0A1M6LUE7"/>
<dbReference type="Proteomes" id="UP000184536">
    <property type="component" value="Unassembled WGS sequence"/>
</dbReference>
<dbReference type="STRING" id="1121919.SAMN02745975_02778"/>
<reference evidence="3" key="1">
    <citation type="submission" date="2016-11" db="EMBL/GenBank/DDBJ databases">
        <authorList>
            <person name="Varghese N."/>
            <person name="Submissions S."/>
        </authorList>
    </citation>
    <scope>NUCLEOTIDE SEQUENCE [LARGE SCALE GENOMIC DNA]</scope>
    <source>
        <strain evidence="3">DSM 17957</strain>
    </source>
</reference>
<dbReference type="InterPro" id="IPR049238">
    <property type="entry name" value="DUF6873"/>
</dbReference>
<dbReference type="RefSeq" id="WP_110941849.1">
    <property type="nucleotide sequence ID" value="NZ_FQZV01000039.1"/>
</dbReference>
<dbReference type="EMBL" id="FQZV01000039">
    <property type="protein sequence ID" value="SHJ74765.1"/>
    <property type="molecule type" value="Genomic_DNA"/>
</dbReference>
<name>A0A1M6LUE7_9FIRM</name>
<organism evidence="2 3">
    <name type="scientific">Geosporobacter subterraneus DSM 17957</name>
    <dbReference type="NCBI Taxonomy" id="1121919"/>
    <lineage>
        <taxon>Bacteria</taxon>
        <taxon>Bacillati</taxon>
        <taxon>Bacillota</taxon>
        <taxon>Clostridia</taxon>
        <taxon>Peptostreptococcales</taxon>
        <taxon>Thermotaleaceae</taxon>
        <taxon>Geosporobacter</taxon>
    </lineage>
</organism>
<accession>A0A1M6LUE7</accession>
<proteinExistence type="predicted"/>
<evidence type="ECO:0000313" key="2">
    <source>
        <dbReference type="EMBL" id="SHJ74765.1"/>
    </source>
</evidence>
<keyword evidence="3" id="KW-1185">Reference proteome</keyword>
<evidence type="ECO:0000259" key="1">
    <source>
        <dbReference type="Pfam" id="PF21778"/>
    </source>
</evidence>